<dbReference type="AlphaFoldDB" id="A0A2J6SFT1"/>
<dbReference type="Proteomes" id="UP000235371">
    <property type="component" value="Unassembled WGS sequence"/>
</dbReference>
<reference evidence="2 3" key="1">
    <citation type="submission" date="2016-04" db="EMBL/GenBank/DDBJ databases">
        <title>A degradative enzymes factory behind the ericoid mycorrhizal symbiosis.</title>
        <authorList>
            <consortium name="DOE Joint Genome Institute"/>
            <person name="Martino E."/>
            <person name="Morin E."/>
            <person name="Grelet G."/>
            <person name="Kuo A."/>
            <person name="Kohler A."/>
            <person name="Daghino S."/>
            <person name="Barry K."/>
            <person name="Choi C."/>
            <person name="Cichocki N."/>
            <person name="Clum A."/>
            <person name="Copeland A."/>
            <person name="Hainaut M."/>
            <person name="Haridas S."/>
            <person name="Labutti K."/>
            <person name="Lindquist E."/>
            <person name="Lipzen A."/>
            <person name="Khouja H.-R."/>
            <person name="Murat C."/>
            <person name="Ohm R."/>
            <person name="Olson A."/>
            <person name="Spatafora J."/>
            <person name="Veneault-Fourrey C."/>
            <person name="Henrissat B."/>
            <person name="Grigoriev I."/>
            <person name="Martin F."/>
            <person name="Perotto S."/>
        </authorList>
    </citation>
    <scope>NUCLEOTIDE SEQUENCE [LARGE SCALE GENOMIC DNA]</scope>
    <source>
        <strain evidence="2 3">E</strain>
    </source>
</reference>
<dbReference type="InParanoid" id="A0A2J6SFT1"/>
<dbReference type="EMBL" id="KZ613920">
    <property type="protein sequence ID" value="PMD49632.1"/>
    <property type="molecule type" value="Genomic_DNA"/>
</dbReference>
<feature type="domain" description="2EXR" evidence="1">
    <location>
        <begin position="60"/>
        <end position="175"/>
    </location>
</feature>
<accession>A0A2J6SFT1</accession>
<evidence type="ECO:0000313" key="2">
    <source>
        <dbReference type="EMBL" id="PMD49632.1"/>
    </source>
</evidence>
<organism evidence="2 3">
    <name type="scientific">Hyaloscypha bicolor E</name>
    <dbReference type="NCBI Taxonomy" id="1095630"/>
    <lineage>
        <taxon>Eukaryota</taxon>
        <taxon>Fungi</taxon>
        <taxon>Dikarya</taxon>
        <taxon>Ascomycota</taxon>
        <taxon>Pezizomycotina</taxon>
        <taxon>Leotiomycetes</taxon>
        <taxon>Helotiales</taxon>
        <taxon>Hyaloscyphaceae</taxon>
        <taxon>Hyaloscypha</taxon>
        <taxon>Hyaloscypha bicolor</taxon>
    </lineage>
</organism>
<dbReference type="PANTHER" id="PTHR35910:SF6">
    <property type="entry name" value="2EXR DOMAIN-CONTAINING PROTEIN"/>
    <property type="match status" value="1"/>
</dbReference>
<proteinExistence type="predicted"/>
<gene>
    <name evidence="2" type="ORF">K444DRAFT_577387</name>
</gene>
<name>A0A2J6SFT1_9HELO</name>
<keyword evidence="3" id="KW-1185">Reference proteome</keyword>
<dbReference type="Pfam" id="PF20150">
    <property type="entry name" value="2EXR"/>
    <property type="match status" value="1"/>
</dbReference>
<protein>
    <recommendedName>
        <fullName evidence="1">2EXR domain-containing protein</fullName>
    </recommendedName>
</protein>
<sequence>MAAPGPYMAGQITGPVPPLPPGQLLYYTPQPDPHAQVTWISNPTSTAATCPETKPFHTNFPIFSELPIELRLRIWQFAAHPRVIELRSWGDTQRNQYTPVKYTVTPHSPPSILHINSESRQEGLRIYKRVKIGVSTAVMDPNRTYVPWRHHPHNPYTPYNRWRQDSFAFPLAFPHQPVEIYLDYSRDTIYLGPEFHSQHLQSFLTSSGEGFELAEVQHLALDRKLWIGSQQGRWEYLRNSLYSLRLRPLKALYIIPDDEVNSLNDKFYYKPHSISFLEPAITYKFRPEGQAEFAKTVMENLGEWFERLWVDSGRELPKVRVKSVRREGRRMGDFREGAWVVQKMLGDMRVWKNWVPAQST</sequence>
<dbReference type="OrthoDB" id="3513892at2759"/>
<evidence type="ECO:0000259" key="1">
    <source>
        <dbReference type="Pfam" id="PF20150"/>
    </source>
</evidence>
<dbReference type="PANTHER" id="PTHR35910">
    <property type="entry name" value="2EXR DOMAIN-CONTAINING PROTEIN"/>
    <property type="match status" value="1"/>
</dbReference>
<dbReference type="InterPro" id="IPR045518">
    <property type="entry name" value="2EXR"/>
</dbReference>
<dbReference type="RefSeq" id="XP_024726536.1">
    <property type="nucleotide sequence ID" value="XM_024877572.1"/>
</dbReference>
<evidence type="ECO:0000313" key="3">
    <source>
        <dbReference type="Proteomes" id="UP000235371"/>
    </source>
</evidence>
<dbReference type="GeneID" id="36585649"/>